<evidence type="ECO:0000259" key="1">
    <source>
        <dbReference type="Pfam" id="PF09347"/>
    </source>
</evidence>
<feature type="domain" description="DUF1989" evidence="1">
    <location>
        <begin position="1"/>
        <end position="122"/>
    </location>
</feature>
<dbReference type="PANTHER" id="PTHR31527:SF0">
    <property type="entry name" value="RE64534P"/>
    <property type="match status" value="1"/>
</dbReference>
<proteinExistence type="predicted"/>
<evidence type="ECO:0000313" key="3">
    <source>
        <dbReference type="Proteomes" id="UP000184330"/>
    </source>
</evidence>
<reference evidence="2 3" key="1">
    <citation type="submission" date="2016-03" db="EMBL/GenBank/DDBJ databases">
        <authorList>
            <person name="Ploux O."/>
        </authorList>
    </citation>
    <scope>NUCLEOTIDE SEQUENCE [LARGE SCALE GENOMIC DNA]</scope>
    <source>
        <strain evidence="2 3">UAMH 11012</strain>
    </source>
</reference>
<dbReference type="Pfam" id="PF09347">
    <property type="entry name" value="DUF1989"/>
    <property type="match status" value="1"/>
</dbReference>
<dbReference type="PANTHER" id="PTHR31527">
    <property type="entry name" value="RE64534P"/>
    <property type="match status" value="1"/>
</dbReference>
<dbReference type="EMBL" id="FJOG01000073">
    <property type="protein sequence ID" value="CZR69569.1"/>
    <property type="molecule type" value="Genomic_DNA"/>
</dbReference>
<keyword evidence="3" id="KW-1185">Reference proteome</keyword>
<dbReference type="Proteomes" id="UP000184330">
    <property type="component" value="Unassembled WGS sequence"/>
</dbReference>
<name>A0A1L7XX57_9HELO</name>
<evidence type="ECO:0000313" key="2">
    <source>
        <dbReference type="EMBL" id="CZR69569.1"/>
    </source>
</evidence>
<sequence>MQHTRASLNKIIPQPGDGLYNNKRVLTVVEDTSGGIHDTMIAAYDKQGYEELGGGSEHRNCADNLVEGLSAIGEYHTPTIYPSPLNFFMNIPVHEDRTTISFEAPVSKAGQYVSLRAEVDLVIASCACPQDILKINCGNPVDAHFEIP</sequence>
<dbReference type="AlphaFoldDB" id="A0A1L7XX57"/>
<protein>
    <recommendedName>
        <fullName evidence="1">DUF1989 domain-containing protein</fullName>
    </recommendedName>
</protein>
<dbReference type="OrthoDB" id="504708at2759"/>
<accession>A0A1L7XX57</accession>
<gene>
    <name evidence="2" type="ORF">PAC_19469</name>
</gene>
<organism evidence="2 3">
    <name type="scientific">Phialocephala subalpina</name>
    <dbReference type="NCBI Taxonomy" id="576137"/>
    <lineage>
        <taxon>Eukaryota</taxon>
        <taxon>Fungi</taxon>
        <taxon>Dikarya</taxon>
        <taxon>Ascomycota</taxon>
        <taxon>Pezizomycotina</taxon>
        <taxon>Leotiomycetes</taxon>
        <taxon>Helotiales</taxon>
        <taxon>Mollisiaceae</taxon>
        <taxon>Phialocephala</taxon>
        <taxon>Phialocephala fortinii species complex</taxon>
    </lineage>
</organism>
<dbReference type="InterPro" id="IPR018959">
    <property type="entry name" value="DUF1989"/>
</dbReference>